<dbReference type="Gene3D" id="2.30.29.30">
    <property type="entry name" value="Pleckstrin-homology domain (PH domain)/Phosphotyrosine-binding domain (PTB)"/>
    <property type="match status" value="2"/>
</dbReference>
<dbReference type="SUPFAM" id="SSF50729">
    <property type="entry name" value="PH domain-like"/>
    <property type="match status" value="2"/>
</dbReference>
<dbReference type="Pfam" id="PF00638">
    <property type="entry name" value="Ran_BP1"/>
    <property type="match status" value="1"/>
</dbReference>
<reference evidence="3" key="1">
    <citation type="submission" date="2015-12" db="EMBL/GenBank/DDBJ databases">
        <title>De novo transcriptome assembly of four potential Pierce s Disease insect vectors from Arizona vineyards.</title>
        <authorList>
            <person name="Tassone E.E."/>
        </authorList>
    </citation>
    <scope>NUCLEOTIDE SEQUENCE</scope>
</reference>
<evidence type="ECO:0000259" key="2">
    <source>
        <dbReference type="PROSITE" id="PS50196"/>
    </source>
</evidence>
<feature type="region of interest" description="Disordered" evidence="1">
    <location>
        <begin position="221"/>
        <end position="246"/>
    </location>
</feature>
<dbReference type="PANTHER" id="PTHR23138:SF87">
    <property type="entry name" value="E3 SUMO-PROTEIN LIGASE RANBP2"/>
    <property type="match status" value="1"/>
</dbReference>
<feature type="region of interest" description="Disordered" evidence="1">
    <location>
        <begin position="34"/>
        <end position="73"/>
    </location>
</feature>
<dbReference type="GO" id="GO:0005643">
    <property type="term" value="C:nuclear pore"/>
    <property type="evidence" value="ECO:0007669"/>
    <property type="project" value="TreeGrafter"/>
</dbReference>
<gene>
    <name evidence="3" type="ORF">g.40916</name>
</gene>
<sequence>NPDSSPGASFATLAAVNNNSDIFANAKKDFSWASQGTPLFSNKKITPKKTEDDSSEDEGCPEQDQHDPHFEPIVPLPDAIEVRTGEEDEIKEFCQRAKLYRYINDTKEWKERGVGEIKILWHPINRTYRLLMRREQVHKVVCNHLLNESIVMQPMKNSETSLTWGAMNLSDEHDEPVSELLAVKFKNHELCIQFKEKVEDCIQKVEEYKKSAIAASSVINPSVVEGNDEDDNYEEDDDDYEGTDEDNDYYPEDFELLFETEATVSMKSDTLSEWELVGSGSLQVVYDRDYLLSRILLKVDNNETELINSIITGDSVMNQITEKEYTWSGEEGQFLATFQSIPAAEEFKLHFKDGINFADKALSN</sequence>
<dbReference type="InterPro" id="IPR000156">
    <property type="entry name" value="Ran_bind_dom"/>
</dbReference>
<name>A0A1B6DXT4_9HEMI</name>
<dbReference type="EMBL" id="GEDC01006812">
    <property type="protein sequence ID" value="JAS30486.1"/>
    <property type="molecule type" value="Transcribed_RNA"/>
</dbReference>
<dbReference type="InterPro" id="IPR045255">
    <property type="entry name" value="RanBP1-like"/>
</dbReference>
<dbReference type="InterPro" id="IPR011993">
    <property type="entry name" value="PH-like_dom_sf"/>
</dbReference>
<dbReference type="GO" id="GO:0005737">
    <property type="term" value="C:cytoplasm"/>
    <property type="evidence" value="ECO:0007669"/>
    <property type="project" value="TreeGrafter"/>
</dbReference>
<evidence type="ECO:0000313" key="3">
    <source>
        <dbReference type="EMBL" id="JAS30486.1"/>
    </source>
</evidence>
<feature type="compositionally biased region" description="Acidic residues" evidence="1">
    <location>
        <begin position="226"/>
        <end position="246"/>
    </location>
</feature>
<dbReference type="FunFam" id="2.30.29.30:FF:000018">
    <property type="entry name" value="E3 SUMO-protein ligase RanBP2"/>
    <property type="match status" value="1"/>
</dbReference>
<dbReference type="AlphaFoldDB" id="A0A1B6DXT4"/>
<accession>A0A1B6DXT4</accession>
<organism evidence="3">
    <name type="scientific">Clastoptera arizonana</name>
    <name type="common">Arizona spittle bug</name>
    <dbReference type="NCBI Taxonomy" id="38151"/>
    <lineage>
        <taxon>Eukaryota</taxon>
        <taxon>Metazoa</taxon>
        <taxon>Ecdysozoa</taxon>
        <taxon>Arthropoda</taxon>
        <taxon>Hexapoda</taxon>
        <taxon>Insecta</taxon>
        <taxon>Pterygota</taxon>
        <taxon>Neoptera</taxon>
        <taxon>Paraneoptera</taxon>
        <taxon>Hemiptera</taxon>
        <taxon>Auchenorrhyncha</taxon>
        <taxon>Cercopoidea</taxon>
        <taxon>Clastopteridae</taxon>
        <taxon>Clastoptera</taxon>
    </lineage>
</organism>
<dbReference type="GO" id="GO:0005096">
    <property type="term" value="F:GTPase activator activity"/>
    <property type="evidence" value="ECO:0007669"/>
    <property type="project" value="TreeGrafter"/>
</dbReference>
<feature type="compositionally biased region" description="Polar residues" evidence="1">
    <location>
        <begin position="34"/>
        <end position="44"/>
    </location>
</feature>
<feature type="domain" description="RanBD1" evidence="2">
    <location>
        <begin position="69"/>
        <end position="207"/>
    </location>
</feature>
<dbReference type="PANTHER" id="PTHR23138">
    <property type="entry name" value="RAN BINDING PROTEIN"/>
    <property type="match status" value="1"/>
</dbReference>
<dbReference type="SMART" id="SM00160">
    <property type="entry name" value="RanBD"/>
    <property type="match status" value="1"/>
</dbReference>
<dbReference type="PROSITE" id="PS50196">
    <property type="entry name" value="RANBD1"/>
    <property type="match status" value="1"/>
</dbReference>
<protein>
    <recommendedName>
        <fullName evidence="2">RanBD1 domain-containing protein</fullName>
    </recommendedName>
</protein>
<evidence type="ECO:0000256" key="1">
    <source>
        <dbReference type="SAM" id="MobiDB-lite"/>
    </source>
</evidence>
<proteinExistence type="predicted"/>
<feature type="non-terminal residue" evidence="3">
    <location>
        <position position="1"/>
    </location>
</feature>